<dbReference type="InterPro" id="IPR028098">
    <property type="entry name" value="Glyco_trans_4-like_N"/>
</dbReference>
<organism evidence="3 4">
    <name type="scientific">Pseudanabaena frigida</name>
    <dbReference type="NCBI Taxonomy" id="945775"/>
    <lineage>
        <taxon>Bacteria</taxon>
        <taxon>Bacillati</taxon>
        <taxon>Cyanobacteriota</taxon>
        <taxon>Cyanophyceae</taxon>
        <taxon>Pseudanabaenales</taxon>
        <taxon>Pseudanabaenaceae</taxon>
        <taxon>Pseudanabaena</taxon>
    </lineage>
</organism>
<dbReference type="InterPro" id="IPR001296">
    <property type="entry name" value="Glyco_trans_1"/>
</dbReference>
<dbReference type="EMBL" id="QBML01000005">
    <property type="protein sequence ID" value="PZO43365.1"/>
    <property type="molecule type" value="Genomic_DNA"/>
</dbReference>
<reference evidence="3 4" key="2">
    <citation type="submission" date="2018-06" db="EMBL/GenBank/DDBJ databases">
        <title>Metagenomic assembly of (sub)arctic Cyanobacteria and their associated microbiome from non-axenic cultures.</title>
        <authorList>
            <person name="Baurain D."/>
        </authorList>
    </citation>
    <scope>NUCLEOTIDE SEQUENCE [LARGE SCALE GENOMIC DNA]</scope>
    <source>
        <strain evidence="3">ULC066bin1</strain>
    </source>
</reference>
<accession>A0A2W4Y8Q7</accession>
<protein>
    <submittedName>
        <fullName evidence="3">Glycosyl transferase family 1</fullName>
    </submittedName>
</protein>
<evidence type="ECO:0000313" key="3">
    <source>
        <dbReference type="EMBL" id="PZO43365.1"/>
    </source>
</evidence>
<name>A0A2W4Y8Q7_9CYAN</name>
<dbReference type="Pfam" id="PF00534">
    <property type="entry name" value="Glycos_transf_1"/>
    <property type="match status" value="1"/>
</dbReference>
<dbReference type="Gene3D" id="3.40.50.2000">
    <property type="entry name" value="Glycogen Phosphorylase B"/>
    <property type="match status" value="2"/>
</dbReference>
<proteinExistence type="predicted"/>
<reference evidence="3 4" key="1">
    <citation type="submission" date="2018-04" db="EMBL/GenBank/DDBJ databases">
        <authorList>
            <person name="Go L.Y."/>
            <person name="Mitchell J.A."/>
        </authorList>
    </citation>
    <scope>NUCLEOTIDE SEQUENCE [LARGE SCALE GENOMIC DNA]</scope>
    <source>
        <strain evidence="3">ULC066bin1</strain>
    </source>
</reference>
<dbReference type="Proteomes" id="UP000249467">
    <property type="component" value="Unassembled WGS sequence"/>
</dbReference>
<keyword evidence="3" id="KW-0808">Transferase</keyword>
<evidence type="ECO:0000313" key="4">
    <source>
        <dbReference type="Proteomes" id="UP000249467"/>
    </source>
</evidence>
<dbReference type="SUPFAM" id="SSF53756">
    <property type="entry name" value="UDP-Glycosyltransferase/glycogen phosphorylase"/>
    <property type="match status" value="1"/>
</dbReference>
<dbReference type="GO" id="GO:0016757">
    <property type="term" value="F:glycosyltransferase activity"/>
    <property type="evidence" value="ECO:0007669"/>
    <property type="project" value="InterPro"/>
</dbReference>
<gene>
    <name evidence="3" type="ORF">DCF19_05310</name>
</gene>
<evidence type="ECO:0000259" key="1">
    <source>
        <dbReference type="Pfam" id="PF00534"/>
    </source>
</evidence>
<dbReference type="CDD" id="cd03801">
    <property type="entry name" value="GT4_PimA-like"/>
    <property type="match status" value="1"/>
</dbReference>
<dbReference type="PANTHER" id="PTHR12526:SF637">
    <property type="entry name" value="GLYCOSYLTRANSFERASE EPSF-RELATED"/>
    <property type="match status" value="1"/>
</dbReference>
<feature type="domain" description="Glycosyltransferase subfamily 4-like N-terminal" evidence="2">
    <location>
        <begin position="16"/>
        <end position="178"/>
    </location>
</feature>
<dbReference type="Pfam" id="PF13439">
    <property type="entry name" value="Glyco_transf_4"/>
    <property type="match status" value="1"/>
</dbReference>
<feature type="domain" description="Glycosyl transferase family 1" evidence="1">
    <location>
        <begin position="188"/>
        <end position="358"/>
    </location>
</feature>
<dbReference type="PANTHER" id="PTHR12526">
    <property type="entry name" value="GLYCOSYLTRANSFERASE"/>
    <property type="match status" value="1"/>
</dbReference>
<comment type="caution">
    <text evidence="3">The sequence shown here is derived from an EMBL/GenBank/DDBJ whole genome shotgun (WGS) entry which is preliminary data.</text>
</comment>
<sequence>MKTLQLGTSWFLEEAGGLARVYYGCVNYLPQVGVEVSGLVVGSDRVRQSSAGRVETFAQADSSTWQRSLSLRKAVDRVLASSTYDLVATHFALYTLPAIDRFGKLPLVMHFHGPWALESRAEGGGRLSTCGKLAIEKMVYQRANGFIVLSESFRQILHRTYNVPLEKIFIVGGGIDTKEFDVDLSISQAREKLGWPQDRRIIFCVRRLVQRMGLENLISAIALVKKQHPDVLLLIAGKGAISNMLRSQIQELQLENHVQLLGFVPDSDLAIAYRAAELSIVPTISLEGFGLIVIESLAAGTPVLGTPIGGIPEVLQPFNSDLILEGSTTGQLAQGIIEALSGQRQMPSAEECQAYVRKNYDWQVIARHMKTVYEKVIQK</sequence>
<dbReference type="AlphaFoldDB" id="A0A2W4Y8Q7"/>
<evidence type="ECO:0000259" key="2">
    <source>
        <dbReference type="Pfam" id="PF13439"/>
    </source>
</evidence>